<dbReference type="GO" id="GO:0006166">
    <property type="term" value="P:purine ribonucleoside salvage"/>
    <property type="evidence" value="ECO:0007669"/>
    <property type="project" value="UniProtKB-KW"/>
</dbReference>
<evidence type="ECO:0000256" key="10">
    <source>
        <dbReference type="ARBA" id="ARBA00022726"/>
    </source>
</evidence>
<evidence type="ECO:0000256" key="9">
    <source>
        <dbReference type="ARBA" id="ARBA00022723"/>
    </source>
</evidence>
<keyword evidence="6 15" id="KW-0963">Cytoplasm</keyword>
<feature type="domain" description="Phosphoribosyltransferase" evidence="16">
    <location>
        <begin position="15"/>
        <end position="161"/>
    </location>
</feature>
<comment type="similarity">
    <text evidence="5 15">Belongs to the purine/pyrimidine phosphoribosyltransferase family.</text>
</comment>
<dbReference type="GO" id="GO:0000287">
    <property type="term" value="F:magnesium ion binding"/>
    <property type="evidence" value="ECO:0007669"/>
    <property type="project" value="TreeGrafter"/>
</dbReference>
<dbReference type="PANTHER" id="PTHR43340">
    <property type="entry name" value="HYPOXANTHINE-GUANINE PHOSPHORIBOSYLTRANSFERASE"/>
    <property type="match status" value="1"/>
</dbReference>
<keyword evidence="11 15" id="KW-0547">Nucleotide-binding</keyword>
<evidence type="ECO:0000256" key="13">
    <source>
        <dbReference type="ARBA" id="ARBA00048811"/>
    </source>
</evidence>
<dbReference type="UniPathway" id="UPA00591">
    <property type="reaction ID" value="UER00648"/>
</dbReference>
<accession>A0A5B9Y4P2</accession>
<keyword evidence="7 15" id="KW-0328">Glycosyltransferase</keyword>
<keyword evidence="12 15" id="KW-0460">Magnesium</keyword>
<dbReference type="GO" id="GO:0006178">
    <property type="term" value="P:guanine salvage"/>
    <property type="evidence" value="ECO:0007669"/>
    <property type="project" value="TreeGrafter"/>
</dbReference>
<evidence type="ECO:0000256" key="7">
    <source>
        <dbReference type="ARBA" id="ARBA00022676"/>
    </source>
</evidence>
<evidence type="ECO:0000313" key="17">
    <source>
        <dbReference type="EMBL" id="QEH61775.1"/>
    </source>
</evidence>
<evidence type="ECO:0000256" key="11">
    <source>
        <dbReference type="ARBA" id="ARBA00022741"/>
    </source>
</evidence>
<comment type="catalytic activity">
    <reaction evidence="14">
        <text>IMP + diphosphate = hypoxanthine + 5-phospho-alpha-D-ribose 1-diphosphate</text>
        <dbReference type="Rhea" id="RHEA:17973"/>
        <dbReference type="ChEBI" id="CHEBI:17368"/>
        <dbReference type="ChEBI" id="CHEBI:33019"/>
        <dbReference type="ChEBI" id="CHEBI:58017"/>
        <dbReference type="ChEBI" id="CHEBI:58053"/>
        <dbReference type="EC" id="2.4.2.8"/>
    </reaction>
    <physiologicalReaction direction="right-to-left" evidence="14">
        <dbReference type="Rhea" id="RHEA:17975"/>
    </physiologicalReaction>
</comment>
<dbReference type="Proteomes" id="UP000323144">
    <property type="component" value="Chromosome"/>
</dbReference>
<protein>
    <recommendedName>
        <fullName evidence="15">Hypoxanthine phosphoribosyltransferase</fullName>
        <ecNumber evidence="15">2.4.2.8</ecNumber>
    </recommendedName>
</protein>
<dbReference type="KEGG" id="schi:SCHIN_v1c05780"/>
<dbReference type="GO" id="GO:0004422">
    <property type="term" value="F:hypoxanthine phosphoribosyltransferase activity"/>
    <property type="evidence" value="ECO:0007669"/>
    <property type="project" value="InterPro"/>
</dbReference>
<evidence type="ECO:0000256" key="2">
    <source>
        <dbReference type="ARBA" id="ARBA00004496"/>
    </source>
</evidence>
<proteinExistence type="inferred from homology"/>
<dbReference type="InterPro" id="IPR005904">
    <property type="entry name" value="Hxn_phspho_trans"/>
</dbReference>
<evidence type="ECO:0000256" key="6">
    <source>
        <dbReference type="ARBA" id="ARBA00022490"/>
    </source>
</evidence>
<comment type="pathway">
    <text evidence="3 15">Purine metabolism; IMP biosynthesis via salvage pathway; IMP from hypoxanthine: step 1/1.</text>
</comment>
<evidence type="ECO:0000256" key="1">
    <source>
        <dbReference type="ARBA" id="ARBA00001946"/>
    </source>
</evidence>
<dbReference type="CDD" id="cd06223">
    <property type="entry name" value="PRTases_typeI"/>
    <property type="match status" value="1"/>
</dbReference>
<sequence>MLKFQHNLKMLISKEEIQEKIAQYAKEINEKFKDEKEISVIGVMNGGVFFFTDFLRKIDLPIKMDIISASSYSGTSSTRELIFHKKVTKPIIEGKHVIIIEDILDTGLTMEKIYEYLLDLKPKSLQITVLATKPMCHPDFKYEYNALFEVPDKFIVGYGMETDDLYRQLEDIYVIEED</sequence>
<dbReference type="SUPFAM" id="SSF53271">
    <property type="entry name" value="PRTase-like"/>
    <property type="match status" value="1"/>
</dbReference>
<evidence type="ECO:0000256" key="8">
    <source>
        <dbReference type="ARBA" id="ARBA00022679"/>
    </source>
</evidence>
<comment type="subcellular location">
    <subcellularLocation>
        <location evidence="2 15">Cytoplasm</location>
    </subcellularLocation>
</comment>
<dbReference type="Gene3D" id="3.40.50.2020">
    <property type="match status" value="1"/>
</dbReference>
<dbReference type="GO" id="GO:0005829">
    <property type="term" value="C:cytosol"/>
    <property type="evidence" value="ECO:0007669"/>
    <property type="project" value="TreeGrafter"/>
</dbReference>
<keyword evidence="9 15" id="KW-0479">Metal-binding</keyword>
<reference evidence="17 18" key="1">
    <citation type="submission" date="2019-08" db="EMBL/GenBank/DDBJ databases">
        <title>Complete genome sequence of Spiroplasma chinense CCH (DSM 19755).</title>
        <authorList>
            <person name="Shen H.-Y."/>
            <person name="Lin Y.-C."/>
            <person name="Chou L."/>
            <person name="Kuo C.-H."/>
        </authorList>
    </citation>
    <scope>NUCLEOTIDE SEQUENCE [LARGE SCALE GENOMIC DNA]</scope>
    <source>
        <strain evidence="17 18">CCH</strain>
    </source>
</reference>
<keyword evidence="8 15" id="KW-0808">Transferase</keyword>
<dbReference type="EMBL" id="CP043026">
    <property type="protein sequence ID" value="QEH61775.1"/>
    <property type="molecule type" value="Genomic_DNA"/>
</dbReference>
<dbReference type="NCBIfam" id="TIGR01203">
    <property type="entry name" value="HGPRTase"/>
    <property type="match status" value="1"/>
</dbReference>
<name>A0A5B9Y4P2_9MOLU</name>
<evidence type="ECO:0000256" key="4">
    <source>
        <dbReference type="ARBA" id="ARBA00004676"/>
    </source>
</evidence>
<dbReference type="InterPro" id="IPR000836">
    <property type="entry name" value="PRTase_dom"/>
</dbReference>
<evidence type="ECO:0000256" key="5">
    <source>
        <dbReference type="ARBA" id="ARBA00008391"/>
    </source>
</evidence>
<dbReference type="AlphaFoldDB" id="A0A5B9Y4P2"/>
<gene>
    <name evidence="17" type="primary">hprT</name>
    <name evidence="17" type="ORF">SCHIN_v1c05780</name>
</gene>
<evidence type="ECO:0000256" key="3">
    <source>
        <dbReference type="ARBA" id="ARBA00004669"/>
    </source>
</evidence>
<evidence type="ECO:0000256" key="15">
    <source>
        <dbReference type="RuleBase" id="RU364099"/>
    </source>
</evidence>
<comment type="catalytic activity">
    <reaction evidence="13">
        <text>GMP + diphosphate = guanine + 5-phospho-alpha-D-ribose 1-diphosphate</text>
        <dbReference type="Rhea" id="RHEA:25424"/>
        <dbReference type="ChEBI" id="CHEBI:16235"/>
        <dbReference type="ChEBI" id="CHEBI:33019"/>
        <dbReference type="ChEBI" id="CHEBI:58017"/>
        <dbReference type="ChEBI" id="CHEBI:58115"/>
        <dbReference type="EC" id="2.4.2.8"/>
    </reaction>
    <physiologicalReaction direction="right-to-left" evidence="13">
        <dbReference type="Rhea" id="RHEA:25426"/>
    </physiologicalReaction>
</comment>
<dbReference type="RefSeq" id="WP_166508160.1">
    <property type="nucleotide sequence ID" value="NZ_CP043026.1"/>
</dbReference>
<dbReference type="InterPro" id="IPR029057">
    <property type="entry name" value="PRTase-like"/>
</dbReference>
<evidence type="ECO:0000313" key="18">
    <source>
        <dbReference type="Proteomes" id="UP000323144"/>
    </source>
</evidence>
<dbReference type="Pfam" id="PF00156">
    <property type="entry name" value="Pribosyltran"/>
    <property type="match status" value="1"/>
</dbReference>
<evidence type="ECO:0000259" key="16">
    <source>
        <dbReference type="Pfam" id="PF00156"/>
    </source>
</evidence>
<dbReference type="EC" id="2.4.2.8" evidence="15"/>
<comment type="pathway">
    <text evidence="4">Purine metabolism; GMP biosynthesis via salvage pathway; GMP from guanine: step 1/1.</text>
</comment>
<organism evidence="17 18">
    <name type="scientific">Spiroplasma chinense</name>
    <dbReference type="NCBI Taxonomy" id="216932"/>
    <lineage>
        <taxon>Bacteria</taxon>
        <taxon>Bacillati</taxon>
        <taxon>Mycoplasmatota</taxon>
        <taxon>Mollicutes</taxon>
        <taxon>Entomoplasmatales</taxon>
        <taxon>Spiroplasmataceae</taxon>
        <taxon>Spiroplasma</taxon>
    </lineage>
</organism>
<comment type="cofactor">
    <cofactor evidence="1 15">
        <name>Mg(2+)</name>
        <dbReference type="ChEBI" id="CHEBI:18420"/>
    </cofactor>
</comment>
<dbReference type="GO" id="GO:0032264">
    <property type="term" value="P:IMP salvage"/>
    <property type="evidence" value="ECO:0007669"/>
    <property type="project" value="UniProtKB-UniPathway"/>
</dbReference>
<dbReference type="GO" id="GO:0000166">
    <property type="term" value="F:nucleotide binding"/>
    <property type="evidence" value="ECO:0007669"/>
    <property type="project" value="UniProtKB-KW"/>
</dbReference>
<evidence type="ECO:0000256" key="14">
    <source>
        <dbReference type="ARBA" id="ARBA00049402"/>
    </source>
</evidence>
<dbReference type="InterPro" id="IPR050408">
    <property type="entry name" value="HGPRT"/>
</dbReference>
<dbReference type="PANTHER" id="PTHR43340:SF1">
    <property type="entry name" value="HYPOXANTHINE PHOSPHORIBOSYLTRANSFERASE"/>
    <property type="match status" value="1"/>
</dbReference>
<dbReference type="GO" id="GO:0032263">
    <property type="term" value="P:GMP salvage"/>
    <property type="evidence" value="ECO:0007669"/>
    <property type="project" value="TreeGrafter"/>
</dbReference>
<keyword evidence="18" id="KW-1185">Reference proteome</keyword>
<evidence type="ECO:0000256" key="12">
    <source>
        <dbReference type="ARBA" id="ARBA00022842"/>
    </source>
</evidence>
<dbReference type="GO" id="GO:0052657">
    <property type="term" value="F:guanine phosphoribosyltransferase activity"/>
    <property type="evidence" value="ECO:0007669"/>
    <property type="project" value="RHEA"/>
</dbReference>
<keyword evidence="10 15" id="KW-0660">Purine salvage</keyword>
<dbReference type="GO" id="GO:0046100">
    <property type="term" value="P:hypoxanthine metabolic process"/>
    <property type="evidence" value="ECO:0007669"/>
    <property type="project" value="TreeGrafter"/>
</dbReference>